<dbReference type="Pfam" id="PF10300">
    <property type="entry name" value="Iml2-TPR_39"/>
    <property type="match status" value="2"/>
</dbReference>
<dbReference type="EMBL" id="MCGT01000028">
    <property type="protein sequence ID" value="ORX48875.1"/>
    <property type="molecule type" value="Genomic_DNA"/>
</dbReference>
<dbReference type="PANTHER" id="PTHR31859:SF1">
    <property type="entry name" value="TETRATRICOPEPTIDE REPEAT PROTEIN 39C"/>
    <property type="match status" value="1"/>
</dbReference>
<name>A0A1X2GBB8_9FUNG</name>
<sequence length="618" mass="70555">KARSSRSEKDNKVNAACGIQKSLDEALFSDIHEVKYAFDLLLNSQIPECLDIIVPKRQNSMYHSMAYASLLGCTALLSFQREDFGNAIEAMKTANRLANSHRLQSWRRALTPFSIADIKGMTTIQKHAELVFAETGLMKTGLKILHDQKRKFGIKEAVNAYMVHGIYSELENYMLYVQKLAASGENIQEYGLDGHLVSGIAFGMASFNLAFSAIPEFLLRLAQVIGFSGDRNLAMWYCRSIGGWINEKIFANLQQNNGMPGPGDGLRRHLSDFVLMGYNLVVSKFTMLSHVDEELGSNILTYHLEKYPNGMLYLALKGRQLANLRKLDEAKEYYNRSMNAQKLWPQLQHVSLWELGTIHLIEQDWSKANEIFTMLRKESNWSKCCFTYLDALTTYMAALDLYAPGTKRDELLSAASRSMKKVDSLKQRIAGKSIFLEKFVARKSRKFALQGNRLLFPDLEILFVIGALELMPMASIHRNLKRLNVAIDRLNSNNRSYYVHDDIALAHLLRATFYRLLFEQEDMFDQTQHSYLSEHQNSIGETLLHAPLIQLDHWMFYYAKLEQSQMLILQCQFSKAKSILDDLLRHSEKGTFNIGQGERAKSKYSLETALILKCHGCL</sequence>
<reference evidence="1 2" key="1">
    <citation type="submission" date="2016-07" db="EMBL/GenBank/DDBJ databases">
        <title>Pervasive Adenine N6-methylation of Active Genes in Fungi.</title>
        <authorList>
            <consortium name="DOE Joint Genome Institute"/>
            <person name="Mondo S.J."/>
            <person name="Dannebaum R.O."/>
            <person name="Kuo R.C."/>
            <person name="Labutti K."/>
            <person name="Haridas S."/>
            <person name="Kuo A."/>
            <person name="Salamov A."/>
            <person name="Ahrendt S.R."/>
            <person name="Lipzen A."/>
            <person name="Sullivan W."/>
            <person name="Andreopoulos W.B."/>
            <person name="Clum A."/>
            <person name="Lindquist E."/>
            <person name="Daum C."/>
            <person name="Ramamoorthy G.K."/>
            <person name="Gryganskyi A."/>
            <person name="Culley D."/>
            <person name="Magnuson J.K."/>
            <person name="James T.Y."/>
            <person name="O'Malley M.A."/>
            <person name="Stajich J.E."/>
            <person name="Spatafora J.W."/>
            <person name="Visel A."/>
            <person name="Grigoriev I.V."/>
        </authorList>
    </citation>
    <scope>NUCLEOTIDE SEQUENCE [LARGE SCALE GENOMIC DNA]</scope>
    <source>
        <strain evidence="1 2">NRRL 3301</strain>
    </source>
</reference>
<dbReference type="GO" id="GO:0005634">
    <property type="term" value="C:nucleus"/>
    <property type="evidence" value="ECO:0007669"/>
    <property type="project" value="TreeGrafter"/>
</dbReference>
<dbReference type="GO" id="GO:0005741">
    <property type="term" value="C:mitochondrial outer membrane"/>
    <property type="evidence" value="ECO:0007669"/>
    <property type="project" value="TreeGrafter"/>
</dbReference>
<dbReference type="PANTHER" id="PTHR31859">
    <property type="entry name" value="TETRATRICOPEPTIDE REPEAT PROTEIN 39 FAMILY MEMBER"/>
    <property type="match status" value="1"/>
</dbReference>
<dbReference type="InterPro" id="IPR011990">
    <property type="entry name" value="TPR-like_helical_dom_sf"/>
</dbReference>
<evidence type="ECO:0000313" key="2">
    <source>
        <dbReference type="Proteomes" id="UP000242146"/>
    </source>
</evidence>
<proteinExistence type="predicted"/>
<comment type="caution">
    <text evidence="1">The sequence shown here is derived from an EMBL/GenBank/DDBJ whole genome shotgun (WGS) entry which is preliminary data.</text>
</comment>
<feature type="non-terminal residue" evidence="1">
    <location>
        <position position="618"/>
    </location>
</feature>
<evidence type="ECO:0000313" key="1">
    <source>
        <dbReference type="EMBL" id="ORX48875.1"/>
    </source>
</evidence>
<dbReference type="SUPFAM" id="SSF48452">
    <property type="entry name" value="TPR-like"/>
    <property type="match status" value="1"/>
</dbReference>
<protein>
    <recommendedName>
        <fullName evidence="3">TPR-like protein</fullName>
    </recommendedName>
</protein>
<gene>
    <name evidence="1" type="ORF">DM01DRAFT_1273631</name>
</gene>
<dbReference type="AlphaFoldDB" id="A0A1X2GBB8"/>
<dbReference type="GO" id="GO:0005829">
    <property type="term" value="C:cytosol"/>
    <property type="evidence" value="ECO:0007669"/>
    <property type="project" value="TreeGrafter"/>
</dbReference>
<dbReference type="Proteomes" id="UP000242146">
    <property type="component" value="Unassembled WGS sequence"/>
</dbReference>
<organism evidence="1 2">
    <name type="scientific">Hesseltinella vesiculosa</name>
    <dbReference type="NCBI Taxonomy" id="101127"/>
    <lineage>
        <taxon>Eukaryota</taxon>
        <taxon>Fungi</taxon>
        <taxon>Fungi incertae sedis</taxon>
        <taxon>Mucoromycota</taxon>
        <taxon>Mucoromycotina</taxon>
        <taxon>Mucoromycetes</taxon>
        <taxon>Mucorales</taxon>
        <taxon>Cunninghamellaceae</taxon>
        <taxon>Hesseltinella</taxon>
    </lineage>
</organism>
<dbReference type="OrthoDB" id="43460at2759"/>
<feature type="non-terminal residue" evidence="1">
    <location>
        <position position="1"/>
    </location>
</feature>
<accession>A0A1X2GBB8</accession>
<evidence type="ECO:0008006" key="3">
    <source>
        <dbReference type="Google" id="ProtNLM"/>
    </source>
</evidence>
<dbReference type="InterPro" id="IPR019412">
    <property type="entry name" value="IML2/TPR_39"/>
</dbReference>
<keyword evidence="2" id="KW-1185">Reference proteome</keyword>